<protein>
    <recommendedName>
        <fullName evidence="4">DUF4362 domain-containing protein</fullName>
    </recommendedName>
</protein>
<dbReference type="OrthoDB" id="2990337at2"/>
<evidence type="ECO:0000256" key="1">
    <source>
        <dbReference type="SAM" id="SignalP"/>
    </source>
</evidence>
<evidence type="ECO:0000313" key="2">
    <source>
        <dbReference type="EMBL" id="RKP58192.1"/>
    </source>
</evidence>
<proteinExistence type="predicted"/>
<dbReference type="AlphaFoldDB" id="A0A494Y6C7"/>
<evidence type="ECO:0000313" key="3">
    <source>
        <dbReference type="Proteomes" id="UP000282076"/>
    </source>
</evidence>
<dbReference type="PROSITE" id="PS51257">
    <property type="entry name" value="PROKAR_LIPOPROTEIN"/>
    <property type="match status" value="1"/>
</dbReference>
<feature type="signal peptide" evidence="1">
    <location>
        <begin position="1"/>
        <end position="21"/>
    </location>
</feature>
<accession>A0A494Y6C7</accession>
<gene>
    <name evidence="2" type="ORF">D7Z26_01425</name>
</gene>
<reference evidence="2 3" key="1">
    <citation type="submission" date="2018-10" db="EMBL/GenBank/DDBJ databases">
        <title>Cohnella sp. M2MS4P-1, whole genome shotgun sequence.</title>
        <authorList>
            <person name="Tuo L."/>
        </authorList>
    </citation>
    <scope>NUCLEOTIDE SEQUENCE [LARGE SCALE GENOMIC DNA]</scope>
    <source>
        <strain evidence="2 3">M2MS4P-1</strain>
    </source>
</reference>
<name>A0A494Y6C7_9BACL</name>
<keyword evidence="1" id="KW-0732">Signal</keyword>
<organism evidence="2 3">
    <name type="scientific">Cohnella endophytica</name>
    <dbReference type="NCBI Taxonomy" id="2419778"/>
    <lineage>
        <taxon>Bacteria</taxon>
        <taxon>Bacillati</taxon>
        <taxon>Bacillota</taxon>
        <taxon>Bacilli</taxon>
        <taxon>Bacillales</taxon>
        <taxon>Paenibacillaceae</taxon>
        <taxon>Cohnella</taxon>
    </lineage>
</organism>
<evidence type="ECO:0008006" key="4">
    <source>
        <dbReference type="Google" id="ProtNLM"/>
    </source>
</evidence>
<dbReference type="RefSeq" id="WP_120974059.1">
    <property type="nucleotide sequence ID" value="NZ_RBZM01000001.1"/>
</dbReference>
<dbReference type="Proteomes" id="UP000282076">
    <property type="component" value="Unassembled WGS sequence"/>
</dbReference>
<dbReference type="EMBL" id="RBZM01000001">
    <property type="protein sequence ID" value="RKP58192.1"/>
    <property type="molecule type" value="Genomic_DNA"/>
</dbReference>
<comment type="caution">
    <text evidence="2">The sequence shown here is derived from an EMBL/GenBank/DDBJ whole genome shotgun (WGS) entry which is preliminary data.</text>
</comment>
<feature type="chain" id="PRO_5039486485" description="DUF4362 domain-containing protein" evidence="1">
    <location>
        <begin position="22"/>
        <end position="137"/>
    </location>
</feature>
<sequence length="137" mass="15715">MKKYSLLSFLTIFLLSGCASEELPLKMEVSNIEVYSLSVDREKTYILTISDPNAINGIVSELNKLTKTNFNDPERGGNRYEIQFRNEKEEKVFEYNDLVEFGGKIYTEESADKGKVWSVTDNMSRKLLGDNRKPLES</sequence>
<keyword evidence="3" id="KW-1185">Reference proteome</keyword>